<reference evidence="2 3" key="1">
    <citation type="journal article" date="2013" name="BMC Genomics">
        <title>Genomics-driven discovery of the pneumocandin biosynthetic gene cluster in the fungus Glarea lozoyensis.</title>
        <authorList>
            <person name="Chen L."/>
            <person name="Yue Q."/>
            <person name="Zhang X."/>
            <person name="Xiang M."/>
            <person name="Wang C."/>
            <person name="Li S."/>
            <person name="Che Y."/>
            <person name="Ortiz-Lopez F.J."/>
            <person name="Bills G.F."/>
            <person name="Liu X."/>
            <person name="An Z."/>
        </authorList>
    </citation>
    <scope>NUCLEOTIDE SEQUENCE [LARGE SCALE GENOMIC DNA]</scope>
    <source>
        <strain evidence="3">ATCC 20868 / MF5171</strain>
    </source>
</reference>
<dbReference type="RefSeq" id="XP_008082876.1">
    <property type="nucleotide sequence ID" value="XM_008084685.1"/>
</dbReference>
<keyword evidence="3" id="KW-1185">Reference proteome</keyword>
<name>S3CZ49_GLAL2</name>
<feature type="region of interest" description="Disordered" evidence="1">
    <location>
        <begin position="1"/>
        <end position="60"/>
    </location>
</feature>
<feature type="compositionally biased region" description="Polar residues" evidence="1">
    <location>
        <begin position="519"/>
        <end position="528"/>
    </location>
</feature>
<proteinExistence type="predicted"/>
<dbReference type="InterPro" id="IPR036987">
    <property type="entry name" value="SRA-YDG_sf"/>
</dbReference>
<organism evidence="2 3">
    <name type="scientific">Glarea lozoyensis (strain ATCC 20868 / MF5171)</name>
    <dbReference type="NCBI Taxonomy" id="1116229"/>
    <lineage>
        <taxon>Eukaryota</taxon>
        <taxon>Fungi</taxon>
        <taxon>Dikarya</taxon>
        <taxon>Ascomycota</taxon>
        <taxon>Pezizomycotina</taxon>
        <taxon>Leotiomycetes</taxon>
        <taxon>Helotiales</taxon>
        <taxon>Helotiaceae</taxon>
        <taxon>Glarea</taxon>
    </lineage>
</organism>
<dbReference type="GeneID" id="19471962"/>
<dbReference type="AlphaFoldDB" id="S3CZ49"/>
<dbReference type="HOGENOM" id="CLU_515841_0_0_1"/>
<accession>S3CZ49</accession>
<dbReference type="eggNOG" id="ENOG502SF5I">
    <property type="taxonomic scope" value="Eukaryota"/>
</dbReference>
<dbReference type="Proteomes" id="UP000016922">
    <property type="component" value="Unassembled WGS sequence"/>
</dbReference>
<dbReference type="KEGG" id="glz:GLAREA_12922"/>
<evidence type="ECO:0000256" key="1">
    <source>
        <dbReference type="SAM" id="MobiDB-lite"/>
    </source>
</evidence>
<feature type="region of interest" description="Disordered" evidence="1">
    <location>
        <begin position="507"/>
        <end position="528"/>
    </location>
</feature>
<dbReference type="OrthoDB" id="3244603at2759"/>
<feature type="compositionally biased region" description="Basic residues" evidence="1">
    <location>
        <begin position="43"/>
        <end position="60"/>
    </location>
</feature>
<feature type="compositionally biased region" description="Polar residues" evidence="1">
    <location>
        <begin position="79"/>
        <end position="95"/>
    </location>
</feature>
<dbReference type="Gene3D" id="2.30.280.10">
    <property type="entry name" value="SRA-YDG"/>
    <property type="match status" value="1"/>
</dbReference>
<dbReference type="STRING" id="1116229.S3CZ49"/>
<protein>
    <submittedName>
        <fullName evidence="2">Uncharacterized protein</fullName>
    </submittedName>
</protein>
<evidence type="ECO:0000313" key="2">
    <source>
        <dbReference type="EMBL" id="EPE30199.1"/>
    </source>
</evidence>
<sequence length="528" mass="59798">MATPVSSLAIPSRSKEDSDDWVTIQNSPRRASAPSPEPIRREPSRRRKSIQKRRKHRFPRTLRGVKNLVASKMGLRRASVSSRHQFSGSGSTAIASPSGDGINPGNPNAAGPRCLWAEEVGLDGAGRLPPIEDADRIPLMAFPITTDCYTFSPHTMSEAGSMGHSLTSKETPLFDIKKCTAEIERQRIVLRIKNVTRAQLQDICDHVFSRETIEKGVSPMALDDIVETRFDKLLEDILKVNYNAYQTGTKWWLKDWQPSKYFVDVLIPHAQRLQDLWLNRFGTAYNDIGRRRRRDMLGSFGSFRGIAFNPHARNNEELFIVHESHRSTGKSKLFGEQGFKPGDWWLNMYCAFRDGIVGDPHRQATQVPGGAVTALALLRGVEIDGVEPDTYEYTVKINAKEMMASLLGQRGRPVRLLRGWELESKYAPEAGLRYDGLYMVTSYNIKLIEHRSGSRAADMYQVKTVLKKREGQTSLDELSEIPSPKQMDDWDIFGKLIHLQRQTMKQEFRQTGSRPGYNTPLTIHQSQE</sequence>
<dbReference type="InterPro" id="IPR015947">
    <property type="entry name" value="PUA-like_sf"/>
</dbReference>
<gene>
    <name evidence="2" type="ORF">GLAREA_12922</name>
</gene>
<dbReference type="SUPFAM" id="SSF88697">
    <property type="entry name" value="PUA domain-like"/>
    <property type="match status" value="1"/>
</dbReference>
<dbReference type="EMBL" id="KE145365">
    <property type="protein sequence ID" value="EPE30199.1"/>
    <property type="molecule type" value="Genomic_DNA"/>
</dbReference>
<evidence type="ECO:0000313" key="3">
    <source>
        <dbReference type="Proteomes" id="UP000016922"/>
    </source>
</evidence>
<feature type="region of interest" description="Disordered" evidence="1">
    <location>
        <begin position="79"/>
        <end position="110"/>
    </location>
</feature>